<dbReference type="STRING" id="43265.A0A545UZE0"/>
<reference evidence="3 4" key="1">
    <citation type="journal article" date="2019" name="Appl. Microbiol. Biotechnol.">
        <title>Genome sequence of Isaria javanica and comparative genome analysis insights into family S53 peptidase evolution in fungal entomopathogens.</title>
        <authorList>
            <person name="Lin R."/>
            <person name="Zhang X."/>
            <person name="Xin B."/>
            <person name="Zou M."/>
            <person name="Gao Y."/>
            <person name="Qin F."/>
            <person name="Hu Q."/>
            <person name="Xie B."/>
            <person name="Cheng X."/>
        </authorList>
    </citation>
    <scope>NUCLEOTIDE SEQUENCE [LARGE SCALE GENOMIC DNA]</scope>
    <source>
        <strain evidence="3 4">IJ1G</strain>
    </source>
</reference>
<keyword evidence="4" id="KW-1185">Reference proteome</keyword>
<dbReference type="CDD" id="cd04301">
    <property type="entry name" value="NAT_SF"/>
    <property type="match status" value="1"/>
</dbReference>
<evidence type="ECO:0000313" key="4">
    <source>
        <dbReference type="Proteomes" id="UP000315783"/>
    </source>
</evidence>
<name>A0A545UZE0_9HYPO</name>
<dbReference type="GO" id="GO:0008080">
    <property type="term" value="F:N-acetyltransferase activity"/>
    <property type="evidence" value="ECO:0007669"/>
    <property type="project" value="InterPro"/>
</dbReference>
<comment type="caution">
    <text evidence="3">The sequence shown here is derived from an EMBL/GenBank/DDBJ whole genome shotgun (WGS) entry which is preliminary data.</text>
</comment>
<protein>
    <submittedName>
        <fullName evidence="3">MarR family transcriptional regulator</fullName>
    </submittedName>
</protein>
<dbReference type="AlphaFoldDB" id="A0A545UZE0"/>
<proteinExistence type="predicted"/>
<accession>A0A545UZE0</accession>
<dbReference type="Pfam" id="PF00583">
    <property type="entry name" value="Acetyltransf_1"/>
    <property type="match status" value="1"/>
</dbReference>
<sequence>MATDMQFRTHRPGDIGYIIHRHGVLYSELCGWGTQFEGWVAQIMASFVADHDPELERCWIAERDGRFQGSVVVCRAGGAAPDTARIRVLLVEPEARGLGLGRKLSQMCVDFARDRGFAKVTLVTQSNLTAARAIYSSMGFTCVRRAPSEHFQSADSQEETWELQL</sequence>
<evidence type="ECO:0000313" key="3">
    <source>
        <dbReference type="EMBL" id="TQV94840.1"/>
    </source>
</evidence>
<gene>
    <name evidence="3" type="ORF">IF1G_06851</name>
</gene>
<organism evidence="3 4">
    <name type="scientific">Cordyceps javanica</name>
    <dbReference type="NCBI Taxonomy" id="43265"/>
    <lineage>
        <taxon>Eukaryota</taxon>
        <taxon>Fungi</taxon>
        <taxon>Dikarya</taxon>
        <taxon>Ascomycota</taxon>
        <taxon>Pezizomycotina</taxon>
        <taxon>Sordariomycetes</taxon>
        <taxon>Hypocreomycetidae</taxon>
        <taxon>Hypocreales</taxon>
        <taxon>Cordycipitaceae</taxon>
        <taxon>Cordyceps</taxon>
    </lineage>
</organism>
<keyword evidence="1" id="KW-0808">Transferase</keyword>
<dbReference type="Gene3D" id="3.40.630.30">
    <property type="match status" value="1"/>
</dbReference>
<dbReference type="EMBL" id="SPUK01000009">
    <property type="protein sequence ID" value="TQV94840.1"/>
    <property type="molecule type" value="Genomic_DNA"/>
</dbReference>
<dbReference type="SUPFAM" id="SSF55729">
    <property type="entry name" value="Acyl-CoA N-acyltransferases (Nat)"/>
    <property type="match status" value="1"/>
</dbReference>
<dbReference type="PANTHER" id="PTHR13947">
    <property type="entry name" value="GNAT FAMILY N-ACETYLTRANSFERASE"/>
    <property type="match status" value="1"/>
</dbReference>
<dbReference type="PROSITE" id="PS51186">
    <property type="entry name" value="GNAT"/>
    <property type="match status" value="1"/>
</dbReference>
<dbReference type="Proteomes" id="UP000315783">
    <property type="component" value="Unassembled WGS sequence"/>
</dbReference>
<evidence type="ECO:0000256" key="1">
    <source>
        <dbReference type="ARBA" id="ARBA00022679"/>
    </source>
</evidence>
<dbReference type="PANTHER" id="PTHR13947:SF37">
    <property type="entry name" value="LD18367P"/>
    <property type="match status" value="1"/>
</dbReference>
<dbReference type="InterPro" id="IPR016181">
    <property type="entry name" value="Acyl_CoA_acyltransferase"/>
</dbReference>
<dbReference type="InterPro" id="IPR000182">
    <property type="entry name" value="GNAT_dom"/>
</dbReference>
<feature type="domain" description="N-acetyltransferase" evidence="2">
    <location>
        <begin position="5"/>
        <end position="165"/>
    </location>
</feature>
<dbReference type="OrthoDB" id="41532at2759"/>
<dbReference type="InterPro" id="IPR050769">
    <property type="entry name" value="NAT_camello-type"/>
</dbReference>
<evidence type="ECO:0000259" key="2">
    <source>
        <dbReference type="PROSITE" id="PS51186"/>
    </source>
</evidence>